<evidence type="ECO:0000313" key="3">
    <source>
        <dbReference type="EMBL" id="PXW58186.1"/>
    </source>
</evidence>
<accession>A0A2V3UH58</accession>
<evidence type="ECO:0000313" key="4">
    <source>
        <dbReference type="Proteomes" id="UP000248021"/>
    </source>
</evidence>
<dbReference type="Gene3D" id="3.40.33.10">
    <property type="entry name" value="CAP"/>
    <property type="match status" value="1"/>
</dbReference>
<dbReference type="Pfam" id="PF00188">
    <property type="entry name" value="CAP"/>
    <property type="match status" value="1"/>
</dbReference>
<keyword evidence="4" id="KW-1185">Reference proteome</keyword>
<organism evidence="3 4">
    <name type="scientific">Chelatococcus asaccharovorans</name>
    <dbReference type="NCBI Taxonomy" id="28210"/>
    <lineage>
        <taxon>Bacteria</taxon>
        <taxon>Pseudomonadati</taxon>
        <taxon>Pseudomonadota</taxon>
        <taxon>Alphaproteobacteria</taxon>
        <taxon>Hyphomicrobiales</taxon>
        <taxon>Chelatococcaceae</taxon>
        <taxon>Chelatococcus</taxon>
    </lineage>
</organism>
<feature type="signal peptide" evidence="1">
    <location>
        <begin position="1"/>
        <end position="19"/>
    </location>
</feature>
<dbReference type="PANTHER" id="PTHR31157">
    <property type="entry name" value="SCP DOMAIN-CONTAINING PROTEIN"/>
    <property type="match status" value="1"/>
</dbReference>
<feature type="domain" description="SCP" evidence="2">
    <location>
        <begin position="41"/>
        <end position="148"/>
    </location>
</feature>
<dbReference type="RefSeq" id="WP_170147266.1">
    <property type="nucleotide sequence ID" value="NZ_JAHBRY010000001.1"/>
</dbReference>
<keyword evidence="1" id="KW-0732">Signal</keyword>
<name>A0A2V3UH58_9HYPH</name>
<sequence>MGWKRFCALALCLAVAACAAPRPRYAIEEADTRAAPAAAAAISEFRQSQGLGPVVVDSRLNEAALAQARAMAASDTLSHTIAGDFSSRMQGMGFIWGYSAENLGMGYRDLAGAMRGWKASPGHRQNLLLPQATRIGLARGRAAGKNYWALILASPDMTPDGRPRL</sequence>
<feature type="chain" id="PRO_5015955160" description="SCP domain-containing protein" evidence="1">
    <location>
        <begin position="20"/>
        <end position="165"/>
    </location>
</feature>
<dbReference type="EMBL" id="QJJK01000006">
    <property type="protein sequence ID" value="PXW58186.1"/>
    <property type="molecule type" value="Genomic_DNA"/>
</dbReference>
<dbReference type="PANTHER" id="PTHR31157:SF1">
    <property type="entry name" value="SCP DOMAIN-CONTAINING PROTEIN"/>
    <property type="match status" value="1"/>
</dbReference>
<evidence type="ECO:0000259" key="2">
    <source>
        <dbReference type="Pfam" id="PF00188"/>
    </source>
</evidence>
<reference evidence="3 4" key="1">
    <citation type="submission" date="2018-05" db="EMBL/GenBank/DDBJ databases">
        <title>Genomic Encyclopedia of Type Strains, Phase IV (KMG-IV): sequencing the most valuable type-strain genomes for metagenomic binning, comparative biology and taxonomic classification.</title>
        <authorList>
            <person name="Goeker M."/>
        </authorList>
    </citation>
    <scope>NUCLEOTIDE SEQUENCE [LARGE SCALE GENOMIC DNA]</scope>
    <source>
        <strain evidence="3 4">DSM 6462</strain>
    </source>
</reference>
<dbReference type="InterPro" id="IPR014044">
    <property type="entry name" value="CAP_dom"/>
</dbReference>
<dbReference type="Proteomes" id="UP000248021">
    <property type="component" value="Unassembled WGS sequence"/>
</dbReference>
<dbReference type="SUPFAM" id="SSF55797">
    <property type="entry name" value="PR-1-like"/>
    <property type="match status" value="1"/>
</dbReference>
<comment type="caution">
    <text evidence="3">The sequence shown here is derived from an EMBL/GenBank/DDBJ whole genome shotgun (WGS) entry which is preliminary data.</text>
</comment>
<gene>
    <name evidence="3" type="ORF">C7450_106363</name>
</gene>
<evidence type="ECO:0000256" key="1">
    <source>
        <dbReference type="SAM" id="SignalP"/>
    </source>
</evidence>
<proteinExistence type="predicted"/>
<protein>
    <recommendedName>
        <fullName evidence="2">SCP domain-containing protein</fullName>
    </recommendedName>
</protein>
<dbReference type="InterPro" id="IPR035940">
    <property type="entry name" value="CAP_sf"/>
</dbReference>
<dbReference type="CDD" id="cd05379">
    <property type="entry name" value="CAP_bacterial"/>
    <property type="match status" value="1"/>
</dbReference>
<dbReference type="PROSITE" id="PS51257">
    <property type="entry name" value="PROKAR_LIPOPROTEIN"/>
    <property type="match status" value="1"/>
</dbReference>
<dbReference type="AlphaFoldDB" id="A0A2V3UH58"/>